<name>A0A9D1FV72_9BACT</name>
<keyword evidence="1" id="KW-0812">Transmembrane</keyword>
<evidence type="ECO:0008006" key="4">
    <source>
        <dbReference type="Google" id="ProtNLM"/>
    </source>
</evidence>
<comment type="caution">
    <text evidence="2">The sequence shown here is derived from an EMBL/GenBank/DDBJ whole genome shotgun (WGS) entry which is preliminary data.</text>
</comment>
<proteinExistence type="predicted"/>
<reference evidence="2" key="2">
    <citation type="journal article" date="2021" name="PeerJ">
        <title>Extensive microbial diversity within the chicken gut microbiome revealed by metagenomics and culture.</title>
        <authorList>
            <person name="Gilroy R."/>
            <person name="Ravi A."/>
            <person name="Getino M."/>
            <person name="Pursley I."/>
            <person name="Horton D.L."/>
            <person name="Alikhan N.F."/>
            <person name="Baker D."/>
            <person name="Gharbi K."/>
            <person name="Hall N."/>
            <person name="Watson M."/>
            <person name="Adriaenssens E.M."/>
            <person name="Foster-Nyarko E."/>
            <person name="Jarju S."/>
            <person name="Secka A."/>
            <person name="Antonio M."/>
            <person name="Oren A."/>
            <person name="Chaudhuri R.R."/>
            <person name="La Ragione R."/>
            <person name="Hildebrand F."/>
            <person name="Pallen M.J."/>
        </authorList>
    </citation>
    <scope>NUCLEOTIDE SEQUENCE</scope>
    <source>
        <strain evidence="2">CHK152-2994</strain>
    </source>
</reference>
<sequence>MNLAHIFTDIPILIVLSTFVISTLFCLNRYFYINKNLKIFLKFLQNFKKTDLNFRFKEIDEWMTLNSYVSGAWLEFKNTLVFSESVALRGSNNNVTYKEVSTTVQNIQTTVDPLYFFNEETLIMSKYNHKFIGSVPTILTGLGPLFTFLNIAIAFGKVDFASQEKTISSVANLMTSMQVAALVSVFAVGSCLIFTIIERVTYNNVCKKYLLKCQELISQLFDNISSEKFLFELLRETKVQNNNLQHLIAGMPENFKVALNSGIASNLVPYLENLIFGINLMNKQMKESAKNSGGDVVDDIF</sequence>
<dbReference type="AlphaFoldDB" id="A0A9D1FV72"/>
<dbReference type="EMBL" id="DVJO01000062">
    <property type="protein sequence ID" value="HIS82533.1"/>
    <property type="molecule type" value="Genomic_DNA"/>
</dbReference>
<evidence type="ECO:0000256" key="1">
    <source>
        <dbReference type="SAM" id="Phobius"/>
    </source>
</evidence>
<reference evidence="2" key="1">
    <citation type="submission" date="2020-10" db="EMBL/GenBank/DDBJ databases">
        <authorList>
            <person name="Gilroy R."/>
        </authorList>
    </citation>
    <scope>NUCLEOTIDE SEQUENCE</scope>
    <source>
        <strain evidence="2">CHK152-2994</strain>
    </source>
</reference>
<feature type="transmembrane region" description="Helical" evidence="1">
    <location>
        <begin position="12"/>
        <end position="32"/>
    </location>
</feature>
<dbReference type="Proteomes" id="UP000824139">
    <property type="component" value="Unassembled WGS sequence"/>
</dbReference>
<evidence type="ECO:0000313" key="2">
    <source>
        <dbReference type="EMBL" id="HIS82533.1"/>
    </source>
</evidence>
<protein>
    <recommendedName>
        <fullName evidence="4">MotA/TolQ/ExbB proton channel domain-containing protein</fullName>
    </recommendedName>
</protein>
<evidence type="ECO:0000313" key="3">
    <source>
        <dbReference type="Proteomes" id="UP000824139"/>
    </source>
</evidence>
<feature type="transmembrane region" description="Helical" evidence="1">
    <location>
        <begin position="131"/>
        <end position="155"/>
    </location>
</feature>
<gene>
    <name evidence="2" type="ORF">IAD41_02870</name>
</gene>
<accession>A0A9D1FV72</accession>
<feature type="transmembrane region" description="Helical" evidence="1">
    <location>
        <begin position="175"/>
        <end position="197"/>
    </location>
</feature>
<keyword evidence="1" id="KW-1133">Transmembrane helix</keyword>
<organism evidence="2 3">
    <name type="scientific">Candidatus Scatenecus faecavium</name>
    <dbReference type="NCBI Taxonomy" id="2840915"/>
    <lineage>
        <taxon>Bacteria</taxon>
        <taxon>Candidatus Scatenecus</taxon>
    </lineage>
</organism>
<keyword evidence="1" id="KW-0472">Membrane</keyword>